<evidence type="ECO:0000256" key="6">
    <source>
        <dbReference type="ARBA" id="ARBA00022847"/>
    </source>
</evidence>
<dbReference type="GO" id="GO:0015184">
    <property type="term" value="F:L-cystine transmembrane transporter activity"/>
    <property type="evidence" value="ECO:0007669"/>
    <property type="project" value="TreeGrafter"/>
</dbReference>
<dbReference type="PANTHER" id="PTHR13131:SF5">
    <property type="entry name" value="CYSTINOSIN"/>
    <property type="match status" value="1"/>
</dbReference>
<comment type="similarity">
    <text evidence="2">Belongs to the cystinosin family.</text>
</comment>
<dbReference type="AlphaFoldDB" id="A0A7J7KP17"/>
<proteinExistence type="inferred from homology"/>
<sequence>MGFGVDIEISFHFRLIHEYHQAHPHDVIPVEVNDVVFALHAFFITCVTIGQTAIYERGTQKVSKICIGIASLAVLAIFIFIILAAVPSVATFNWLSMVYGFSYVKLGITIIKYMPQAWMNYRRKSTVGWSIGNILLDFTGGTGSILQMLLLAYNFNDWASIFTNPAKFWLGALSILFDILFMVQHYILYRNRLEDYERI</sequence>
<evidence type="ECO:0000256" key="8">
    <source>
        <dbReference type="ARBA" id="ARBA00023136"/>
    </source>
</evidence>
<feature type="transmembrane region" description="Helical" evidence="11">
    <location>
        <begin position="134"/>
        <end position="156"/>
    </location>
</feature>
<keyword evidence="9" id="KW-0458">Lysosome</keyword>
<feature type="transmembrane region" description="Helical" evidence="11">
    <location>
        <begin position="168"/>
        <end position="189"/>
    </location>
</feature>
<keyword evidence="3" id="KW-0813">Transport</keyword>
<evidence type="ECO:0000256" key="7">
    <source>
        <dbReference type="ARBA" id="ARBA00022989"/>
    </source>
</evidence>
<keyword evidence="7 11" id="KW-1133">Transmembrane helix</keyword>
<feature type="transmembrane region" description="Helical" evidence="11">
    <location>
        <begin position="67"/>
        <end position="86"/>
    </location>
</feature>
<name>A0A7J7KP17_BUGNE</name>
<evidence type="ECO:0000256" key="3">
    <source>
        <dbReference type="ARBA" id="ARBA00022448"/>
    </source>
</evidence>
<keyword evidence="13" id="KW-1185">Reference proteome</keyword>
<dbReference type="OrthoDB" id="75720at2759"/>
<keyword evidence="6" id="KW-0769">Symport</keyword>
<keyword evidence="5" id="KW-0677">Repeat</keyword>
<organism evidence="12 13">
    <name type="scientific">Bugula neritina</name>
    <name type="common">Brown bryozoan</name>
    <name type="synonym">Sertularia neritina</name>
    <dbReference type="NCBI Taxonomy" id="10212"/>
    <lineage>
        <taxon>Eukaryota</taxon>
        <taxon>Metazoa</taxon>
        <taxon>Spiralia</taxon>
        <taxon>Lophotrochozoa</taxon>
        <taxon>Bryozoa</taxon>
        <taxon>Gymnolaemata</taxon>
        <taxon>Cheilostomatida</taxon>
        <taxon>Flustrina</taxon>
        <taxon>Buguloidea</taxon>
        <taxon>Bugulidae</taxon>
        <taxon>Bugula</taxon>
    </lineage>
</organism>
<feature type="transmembrane region" description="Helical" evidence="11">
    <location>
        <begin position="35"/>
        <end position="55"/>
    </location>
</feature>
<evidence type="ECO:0000256" key="9">
    <source>
        <dbReference type="ARBA" id="ARBA00023228"/>
    </source>
</evidence>
<dbReference type="FunFam" id="1.20.1280.290:FF:000016">
    <property type="entry name" value="Cystinosin homolog"/>
    <property type="match status" value="1"/>
</dbReference>
<dbReference type="InterPro" id="IPR006603">
    <property type="entry name" value="PQ-loop_rpt"/>
</dbReference>
<accession>A0A7J7KP17</accession>
<evidence type="ECO:0000256" key="11">
    <source>
        <dbReference type="SAM" id="Phobius"/>
    </source>
</evidence>
<evidence type="ECO:0000256" key="1">
    <source>
        <dbReference type="ARBA" id="ARBA00004155"/>
    </source>
</evidence>
<dbReference type="EMBL" id="VXIV02000200">
    <property type="protein sequence ID" value="KAF6039929.1"/>
    <property type="molecule type" value="Genomic_DNA"/>
</dbReference>
<evidence type="ECO:0000256" key="4">
    <source>
        <dbReference type="ARBA" id="ARBA00022692"/>
    </source>
</evidence>
<gene>
    <name evidence="12" type="ORF">EB796_001781</name>
</gene>
<dbReference type="Proteomes" id="UP000593567">
    <property type="component" value="Unassembled WGS sequence"/>
</dbReference>
<dbReference type="GO" id="GO:0015293">
    <property type="term" value="F:symporter activity"/>
    <property type="evidence" value="ECO:0007669"/>
    <property type="project" value="UniProtKB-KW"/>
</dbReference>
<dbReference type="Pfam" id="PF04193">
    <property type="entry name" value="PQ-loop"/>
    <property type="match status" value="1"/>
</dbReference>
<reference evidence="12" key="1">
    <citation type="submission" date="2020-06" db="EMBL/GenBank/DDBJ databases">
        <title>Draft genome of Bugula neritina, a colonial animal packing powerful symbionts and potential medicines.</title>
        <authorList>
            <person name="Rayko M."/>
        </authorList>
    </citation>
    <scope>NUCLEOTIDE SEQUENCE [LARGE SCALE GENOMIC DNA]</scope>
    <source>
        <strain evidence="12">Kwan_BN1</strain>
    </source>
</reference>
<comment type="catalytic activity">
    <reaction evidence="10">
        <text>L-cystine(out) + H(+)(out) = L-cystine(in) + H(+)(in)</text>
        <dbReference type="Rhea" id="RHEA:66172"/>
        <dbReference type="ChEBI" id="CHEBI:15378"/>
        <dbReference type="ChEBI" id="CHEBI:35491"/>
    </reaction>
    <physiologicalReaction direction="left-to-right" evidence="10">
        <dbReference type="Rhea" id="RHEA:66173"/>
    </physiologicalReaction>
</comment>
<keyword evidence="4 11" id="KW-0812">Transmembrane</keyword>
<evidence type="ECO:0000256" key="5">
    <source>
        <dbReference type="ARBA" id="ARBA00022737"/>
    </source>
</evidence>
<keyword evidence="8 11" id="KW-0472">Membrane</keyword>
<evidence type="ECO:0000256" key="2">
    <source>
        <dbReference type="ARBA" id="ARBA00006855"/>
    </source>
</evidence>
<comment type="subcellular location">
    <subcellularLocation>
        <location evidence="1">Lysosome membrane</location>
        <topology evidence="1">Multi-pass membrane protein</topology>
    </subcellularLocation>
</comment>
<dbReference type="GO" id="GO:0005765">
    <property type="term" value="C:lysosomal membrane"/>
    <property type="evidence" value="ECO:0007669"/>
    <property type="project" value="UniProtKB-SubCell"/>
</dbReference>
<evidence type="ECO:0000313" key="13">
    <source>
        <dbReference type="Proteomes" id="UP000593567"/>
    </source>
</evidence>
<dbReference type="Gene3D" id="1.20.1280.290">
    <property type="match status" value="1"/>
</dbReference>
<evidence type="ECO:0000313" key="12">
    <source>
        <dbReference type="EMBL" id="KAF6039929.1"/>
    </source>
</evidence>
<dbReference type="InterPro" id="IPR005282">
    <property type="entry name" value="LC_transporter"/>
</dbReference>
<dbReference type="PANTHER" id="PTHR13131">
    <property type="entry name" value="CYSTINOSIN"/>
    <property type="match status" value="1"/>
</dbReference>
<evidence type="ECO:0000256" key="10">
    <source>
        <dbReference type="ARBA" id="ARBA00048473"/>
    </source>
</evidence>
<feature type="transmembrane region" description="Helical" evidence="11">
    <location>
        <begin position="92"/>
        <end position="113"/>
    </location>
</feature>
<dbReference type="SMART" id="SM00679">
    <property type="entry name" value="CTNS"/>
    <property type="match status" value="1"/>
</dbReference>
<protein>
    <submittedName>
        <fullName evidence="12">CTNS</fullName>
    </submittedName>
</protein>
<comment type="caution">
    <text evidence="12">The sequence shown here is derived from an EMBL/GenBank/DDBJ whole genome shotgun (WGS) entry which is preliminary data.</text>
</comment>